<sequence>MAKGKSSNPVDAYNQAKSLDKNGQARLAELRAEVERIKKAKEEYVAAHPEHRKFVYAHEEAREQARKAATGAESSTGPNGLPVFDKNGRLRDPTRSVYYDPVLNPYGVPPPGMPYLEKRE</sequence>
<organism evidence="1 2">
    <name type="scientific">Naganishia cerealis</name>
    <dbReference type="NCBI Taxonomy" id="610337"/>
    <lineage>
        <taxon>Eukaryota</taxon>
        <taxon>Fungi</taxon>
        <taxon>Dikarya</taxon>
        <taxon>Basidiomycota</taxon>
        <taxon>Agaricomycotina</taxon>
        <taxon>Tremellomycetes</taxon>
        <taxon>Filobasidiales</taxon>
        <taxon>Filobasidiaceae</taxon>
        <taxon>Naganishia</taxon>
    </lineage>
</organism>
<evidence type="ECO:0000313" key="2">
    <source>
        <dbReference type="Proteomes" id="UP001241377"/>
    </source>
</evidence>
<proteinExistence type="predicted"/>
<reference evidence="1" key="1">
    <citation type="submission" date="2023-04" db="EMBL/GenBank/DDBJ databases">
        <title>Draft Genome sequencing of Naganishia species isolated from polar environments using Oxford Nanopore Technology.</title>
        <authorList>
            <person name="Leo P."/>
            <person name="Venkateswaran K."/>
        </authorList>
    </citation>
    <scope>NUCLEOTIDE SEQUENCE</scope>
    <source>
        <strain evidence="1">MNA-CCFEE 5261</strain>
    </source>
</reference>
<keyword evidence="2" id="KW-1185">Reference proteome</keyword>
<evidence type="ECO:0000313" key="1">
    <source>
        <dbReference type="EMBL" id="KAJ9095189.1"/>
    </source>
</evidence>
<protein>
    <submittedName>
        <fullName evidence="1">Uncharacterized protein</fullName>
    </submittedName>
</protein>
<dbReference type="EMBL" id="JASBWR010000103">
    <property type="protein sequence ID" value="KAJ9095189.1"/>
    <property type="molecule type" value="Genomic_DNA"/>
</dbReference>
<name>A0ACC2V886_9TREE</name>
<gene>
    <name evidence="1" type="ORF">QFC19_007644</name>
</gene>
<comment type="caution">
    <text evidence="1">The sequence shown here is derived from an EMBL/GenBank/DDBJ whole genome shotgun (WGS) entry which is preliminary data.</text>
</comment>
<accession>A0ACC2V886</accession>
<dbReference type="Proteomes" id="UP001241377">
    <property type="component" value="Unassembled WGS sequence"/>
</dbReference>